<organism evidence="7 8">
    <name type="scientific">Flexistipes sinusarabici</name>
    <dbReference type="NCBI Taxonomy" id="2352"/>
    <lineage>
        <taxon>Bacteria</taxon>
        <taxon>Pseudomonadati</taxon>
        <taxon>Deferribacterota</taxon>
        <taxon>Deferribacteres</taxon>
        <taxon>Deferribacterales</taxon>
        <taxon>Flexistipitaceae</taxon>
        <taxon>Flexistipes</taxon>
    </lineage>
</organism>
<accession>A0A5D0MNC8</accession>
<evidence type="ECO:0000256" key="5">
    <source>
        <dbReference type="PIRSR" id="PIRSR001434-2"/>
    </source>
</evidence>
<dbReference type="GO" id="GO:0005737">
    <property type="term" value="C:cytoplasm"/>
    <property type="evidence" value="ECO:0007669"/>
    <property type="project" value="TreeGrafter"/>
</dbReference>
<dbReference type="EMBL" id="VSIV01000226">
    <property type="protein sequence ID" value="TYB32970.1"/>
    <property type="molecule type" value="Genomic_DNA"/>
</dbReference>
<name>A0A5D0MNC8_FLESI</name>
<proteinExistence type="inferred from homology"/>
<dbReference type="GO" id="GO:0071269">
    <property type="term" value="P:L-homocysteine biosynthetic process"/>
    <property type="evidence" value="ECO:0007669"/>
    <property type="project" value="TreeGrafter"/>
</dbReference>
<evidence type="ECO:0000256" key="6">
    <source>
        <dbReference type="RuleBase" id="RU362118"/>
    </source>
</evidence>
<evidence type="ECO:0000313" key="8">
    <source>
        <dbReference type="Proteomes" id="UP000323337"/>
    </source>
</evidence>
<dbReference type="InterPro" id="IPR006235">
    <property type="entry name" value="OAc-hSer/O-AcSer_sulfhydrylase"/>
</dbReference>
<comment type="similarity">
    <text evidence="2 6">Belongs to the trans-sulfuration enzymes family.</text>
</comment>
<reference evidence="7 8" key="1">
    <citation type="submission" date="2019-08" db="EMBL/GenBank/DDBJ databases">
        <title>Genomic characterization of a novel candidate phylum (ARYD3) from a high temperature, high salinity tertiary oil reservoir in north central Oklahoma, USA.</title>
        <authorList>
            <person name="Youssef N.H."/>
            <person name="Yadav A."/>
            <person name="Elshahed M.S."/>
        </authorList>
    </citation>
    <scope>NUCLEOTIDE SEQUENCE [LARGE SCALE GENOMIC DNA]</scope>
    <source>
        <strain evidence="7">ARYD1</strain>
    </source>
</reference>
<dbReference type="FunFam" id="3.40.640.10:FF:000046">
    <property type="entry name" value="Cystathionine gamma-lyase"/>
    <property type="match status" value="1"/>
</dbReference>
<dbReference type="Gene3D" id="3.40.640.10">
    <property type="entry name" value="Type I PLP-dependent aspartate aminotransferase-like (Major domain)"/>
    <property type="match status" value="1"/>
</dbReference>
<evidence type="ECO:0000256" key="1">
    <source>
        <dbReference type="ARBA" id="ARBA00001933"/>
    </source>
</evidence>
<keyword evidence="3 7" id="KW-0808">Transferase</keyword>
<gene>
    <name evidence="7" type="ORF">FXF49_08805</name>
</gene>
<dbReference type="PIRSF" id="PIRSF001434">
    <property type="entry name" value="CGS"/>
    <property type="match status" value="1"/>
</dbReference>
<dbReference type="GO" id="GO:0004124">
    <property type="term" value="F:cysteine synthase activity"/>
    <property type="evidence" value="ECO:0007669"/>
    <property type="project" value="TreeGrafter"/>
</dbReference>
<evidence type="ECO:0000256" key="3">
    <source>
        <dbReference type="ARBA" id="ARBA00022679"/>
    </source>
</evidence>
<sequence>MKDLTTKILNTNFPRKDPYGSIHFPVYDNVAFEFESSEELARTFAGKTDKHVYSRITNPTVAHLENRIKNLTGSLNVIATSSGMAAIANTVFALVQNGDNIVCSKYIFGNTYSLLNKTIKKFGVETRFVDPCDVDEISEKTDDKTRIIFMETITNPQMVVCDVEKISEIAGNFGAVFVMDTTATPPPVFEALEYGVDVEIISSTKYISGGATSVGGLIIDYGTFDWSQNPCLESDYRKYGPYTFTANLKYEVHRNIGACLSPHNAYLQNLGLETLQLRIERSCSSAAKIGESLLGIKRVKKVNYPGLCEDNQKELTDRYFSGNPGSIITFELESREACFEFMDNLNLIKKSTNIHDNRTLIIHPASTIFTEYSDNERKELGVSDNMIRLSVGIENPRALLEDIKNALDKQEVNTNVK</sequence>
<dbReference type="RefSeq" id="WP_303701535.1">
    <property type="nucleotide sequence ID" value="NZ_VSIV01000226.1"/>
</dbReference>
<evidence type="ECO:0000256" key="4">
    <source>
        <dbReference type="ARBA" id="ARBA00022898"/>
    </source>
</evidence>
<evidence type="ECO:0000256" key="2">
    <source>
        <dbReference type="ARBA" id="ARBA00009077"/>
    </source>
</evidence>
<keyword evidence="4 5" id="KW-0663">Pyridoxal phosphate</keyword>
<protein>
    <submittedName>
        <fullName evidence="7">O-acetylhomoserine aminocarboxypropyltransferase/cysteine synthase</fullName>
    </submittedName>
</protein>
<dbReference type="PANTHER" id="PTHR43797">
    <property type="entry name" value="HOMOCYSTEINE/CYSTEINE SYNTHASE"/>
    <property type="match status" value="1"/>
</dbReference>
<dbReference type="SUPFAM" id="SSF53383">
    <property type="entry name" value="PLP-dependent transferases"/>
    <property type="match status" value="1"/>
</dbReference>
<dbReference type="AlphaFoldDB" id="A0A5D0MNC8"/>
<dbReference type="GO" id="GO:0019346">
    <property type="term" value="P:transsulfuration"/>
    <property type="evidence" value="ECO:0007669"/>
    <property type="project" value="InterPro"/>
</dbReference>
<dbReference type="GO" id="GO:0003961">
    <property type="term" value="F:O-acetylhomoserine aminocarboxypropyltransferase activity"/>
    <property type="evidence" value="ECO:0007669"/>
    <property type="project" value="TreeGrafter"/>
</dbReference>
<feature type="modified residue" description="N6-(pyridoxal phosphate)lysine" evidence="5">
    <location>
        <position position="205"/>
    </location>
</feature>
<dbReference type="PANTHER" id="PTHR43797:SF2">
    <property type="entry name" value="HOMOCYSTEINE_CYSTEINE SYNTHASE"/>
    <property type="match status" value="1"/>
</dbReference>
<dbReference type="Pfam" id="PF01053">
    <property type="entry name" value="Cys_Met_Meta_PP"/>
    <property type="match status" value="1"/>
</dbReference>
<dbReference type="InterPro" id="IPR015421">
    <property type="entry name" value="PyrdxlP-dep_Trfase_major"/>
</dbReference>
<comment type="caution">
    <text evidence="7">The sequence shown here is derived from an EMBL/GenBank/DDBJ whole genome shotgun (WGS) entry which is preliminary data.</text>
</comment>
<comment type="cofactor">
    <cofactor evidence="1 6">
        <name>pyridoxal 5'-phosphate</name>
        <dbReference type="ChEBI" id="CHEBI:597326"/>
    </cofactor>
</comment>
<dbReference type="GO" id="GO:0030170">
    <property type="term" value="F:pyridoxal phosphate binding"/>
    <property type="evidence" value="ECO:0007669"/>
    <property type="project" value="InterPro"/>
</dbReference>
<dbReference type="GO" id="GO:0006535">
    <property type="term" value="P:cysteine biosynthetic process from serine"/>
    <property type="evidence" value="ECO:0007669"/>
    <property type="project" value="TreeGrafter"/>
</dbReference>
<dbReference type="InterPro" id="IPR015422">
    <property type="entry name" value="PyrdxlP-dep_Trfase_small"/>
</dbReference>
<dbReference type="InterPro" id="IPR000277">
    <property type="entry name" value="Cys/Met-Metab_PyrdxlP-dep_enz"/>
</dbReference>
<dbReference type="InterPro" id="IPR015424">
    <property type="entry name" value="PyrdxlP-dep_Trfase"/>
</dbReference>
<evidence type="ECO:0000313" key="7">
    <source>
        <dbReference type="EMBL" id="TYB32970.1"/>
    </source>
</evidence>
<dbReference type="Gene3D" id="3.90.1150.10">
    <property type="entry name" value="Aspartate Aminotransferase, domain 1"/>
    <property type="match status" value="1"/>
</dbReference>
<dbReference type="Proteomes" id="UP000323337">
    <property type="component" value="Unassembled WGS sequence"/>
</dbReference>